<gene>
    <name evidence="2" type="ORF">NDU88_007284</name>
</gene>
<sequence length="140" mass="15704">MGGVTKWRQRAADRRGHGSSAAHWHAALQKTNATPTWLQIIGGTLICAQAGRLDPLPAHRTLWDSDWGFALHPPSAICEHRGRGEKQLLPHRAGNFLQHWALRNKKIIEATDNEGLPRIGEERHRNLTYMGGVDWCTPSH</sequence>
<dbReference type="AlphaFoldDB" id="A0AAV7VTX4"/>
<comment type="caution">
    <text evidence="2">The sequence shown here is derived from an EMBL/GenBank/DDBJ whole genome shotgun (WGS) entry which is preliminary data.</text>
</comment>
<evidence type="ECO:0000313" key="2">
    <source>
        <dbReference type="EMBL" id="KAJ1203499.1"/>
    </source>
</evidence>
<keyword evidence="3" id="KW-1185">Reference proteome</keyword>
<dbReference type="Proteomes" id="UP001066276">
    <property type="component" value="Chromosome 2_1"/>
</dbReference>
<proteinExistence type="predicted"/>
<organism evidence="2 3">
    <name type="scientific">Pleurodeles waltl</name>
    <name type="common">Iberian ribbed newt</name>
    <dbReference type="NCBI Taxonomy" id="8319"/>
    <lineage>
        <taxon>Eukaryota</taxon>
        <taxon>Metazoa</taxon>
        <taxon>Chordata</taxon>
        <taxon>Craniata</taxon>
        <taxon>Vertebrata</taxon>
        <taxon>Euteleostomi</taxon>
        <taxon>Amphibia</taxon>
        <taxon>Batrachia</taxon>
        <taxon>Caudata</taxon>
        <taxon>Salamandroidea</taxon>
        <taxon>Salamandridae</taxon>
        <taxon>Pleurodelinae</taxon>
        <taxon>Pleurodeles</taxon>
    </lineage>
</organism>
<feature type="region of interest" description="Disordered" evidence="1">
    <location>
        <begin position="1"/>
        <end position="23"/>
    </location>
</feature>
<reference evidence="2" key="1">
    <citation type="journal article" date="2022" name="bioRxiv">
        <title>Sequencing and chromosome-scale assembly of the giantPleurodeles waltlgenome.</title>
        <authorList>
            <person name="Brown T."/>
            <person name="Elewa A."/>
            <person name="Iarovenko S."/>
            <person name="Subramanian E."/>
            <person name="Araus A.J."/>
            <person name="Petzold A."/>
            <person name="Susuki M."/>
            <person name="Suzuki K.-i.T."/>
            <person name="Hayashi T."/>
            <person name="Toyoda A."/>
            <person name="Oliveira C."/>
            <person name="Osipova E."/>
            <person name="Leigh N.D."/>
            <person name="Simon A."/>
            <person name="Yun M.H."/>
        </authorList>
    </citation>
    <scope>NUCLEOTIDE SEQUENCE</scope>
    <source>
        <strain evidence="2">20211129_DDA</strain>
        <tissue evidence="2">Liver</tissue>
    </source>
</reference>
<accession>A0AAV7VTX4</accession>
<protein>
    <submittedName>
        <fullName evidence="2">Uncharacterized protein</fullName>
    </submittedName>
</protein>
<evidence type="ECO:0000256" key="1">
    <source>
        <dbReference type="SAM" id="MobiDB-lite"/>
    </source>
</evidence>
<evidence type="ECO:0000313" key="3">
    <source>
        <dbReference type="Proteomes" id="UP001066276"/>
    </source>
</evidence>
<dbReference type="EMBL" id="JANPWB010000003">
    <property type="protein sequence ID" value="KAJ1203499.1"/>
    <property type="molecule type" value="Genomic_DNA"/>
</dbReference>
<name>A0AAV7VTX4_PLEWA</name>